<keyword evidence="4" id="KW-0378">Hydrolase</keyword>
<accession>A0A6B2LI84</accession>
<evidence type="ECO:0000256" key="3">
    <source>
        <dbReference type="ARBA" id="ARBA00022677"/>
    </source>
</evidence>
<dbReference type="PANTHER" id="PTHR13390">
    <property type="entry name" value="LIPASE"/>
    <property type="match status" value="1"/>
</dbReference>
<dbReference type="InterPro" id="IPR019363">
    <property type="entry name" value="LDAH"/>
</dbReference>
<dbReference type="Pfam" id="PF10230">
    <property type="entry name" value="LIDHydrolase"/>
    <property type="match status" value="1"/>
</dbReference>
<dbReference type="EMBL" id="GIBP01007860">
    <property type="protein sequence ID" value="NDV36829.1"/>
    <property type="molecule type" value="Transcribed_RNA"/>
</dbReference>
<dbReference type="SUPFAM" id="SSF53474">
    <property type="entry name" value="alpha/beta-Hydrolases"/>
    <property type="match status" value="1"/>
</dbReference>
<dbReference type="PANTHER" id="PTHR13390:SF0">
    <property type="entry name" value="LIPID DROPLET-ASSOCIATED HYDROLASE"/>
    <property type="match status" value="1"/>
</dbReference>
<evidence type="ECO:0000256" key="1">
    <source>
        <dbReference type="ARBA" id="ARBA00004502"/>
    </source>
</evidence>
<protein>
    <recommendedName>
        <fullName evidence="6">Lipid droplet-associated hydrolase</fullName>
    </recommendedName>
</protein>
<keyword evidence="3" id="KW-0551">Lipid droplet</keyword>
<organism evidence="5">
    <name type="scientific">Arcella intermedia</name>
    <dbReference type="NCBI Taxonomy" id="1963864"/>
    <lineage>
        <taxon>Eukaryota</taxon>
        <taxon>Amoebozoa</taxon>
        <taxon>Tubulinea</taxon>
        <taxon>Elardia</taxon>
        <taxon>Arcellinida</taxon>
        <taxon>Sphaerothecina</taxon>
        <taxon>Arcellidae</taxon>
        <taxon>Arcella</taxon>
    </lineage>
</organism>
<evidence type="ECO:0000313" key="5">
    <source>
        <dbReference type="EMBL" id="NDV36829.1"/>
    </source>
</evidence>
<sequence length="202" mass="22159">MKMEHSVVSVGGVPTEIIYVAARPDGVEGSGGDGSVKVFCVIPGNPGLVDFYVDFANELYGRFDGGYSVMVVSHVGHGEEKLTGDKIYTLEDQILHKKLILEGISKGRYSEFDHLLNNKAPQFILLGHSVGSYISLKVKARYPHLNISHIINLFPTVRDLWYGLSPVVKLLMLPGVRNVFSSCVGYSPKSVIEKLFYLGLAS</sequence>
<comment type="subcellular location">
    <subcellularLocation>
        <location evidence="1">Lipid droplet</location>
    </subcellularLocation>
</comment>
<reference evidence="5" key="1">
    <citation type="journal article" date="2020" name="J. Eukaryot. Microbiol.">
        <title>De novo Sequencing, Assembly and Annotation of the Transcriptome for the Free-Living Testate Amoeba Arcella intermedia.</title>
        <authorList>
            <person name="Ribeiro G.M."/>
            <person name="Porfirio-Sousa A.L."/>
            <person name="Maurer-Alcala X.X."/>
            <person name="Katz L.A."/>
            <person name="Lahr D.J.G."/>
        </authorList>
    </citation>
    <scope>NUCLEOTIDE SEQUENCE</scope>
</reference>
<dbReference type="GO" id="GO:0019915">
    <property type="term" value="P:lipid storage"/>
    <property type="evidence" value="ECO:0007669"/>
    <property type="project" value="InterPro"/>
</dbReference>
<name>A0A6B2LI84_9EUKA</name>
<proteinExistence type="inferred from homology"/>
<comment type="similarity">
    <text evidence="2">Belongs to the AB hydrolase superfamily. LDAH family.</text>
</comment>
<evidence type="ECO:0000256" key="4">
    <source>
        <dbReference type="ARBA" id="ARBA00022801"/>
    </source>
</evidence>
<dbReference type="GO" id="GO:0016298">
    <property type="term" value="F:lipase activity"/>
    <property type="evidence" value="ECO:0007669"/>
    <property type="project" value="InterPro"/>
</dbReference>
<dbReference type="Gene3D" id="3.40.50.1820">
    <property type="entry name" value="alpha/beta hydrolase"/>
    <property type="match status" value="1"/>
</dbReference>
<dbReference type="GO" id="GO:0005811">
    <property type="term" value="C:lipid droplet"/>
    <property type="evidence" value="ECO:0007669"/>
    <property type="project" value="UniProtKB-SubCell"/>
</dbReference>
<evidence type="ECO:0008006" key="6">
    <source>
        <dbReference type="Google" id="ProtNLM"/>
    </source>
</evidence>
<evidence type="ECO:0000256" key="2">
    <source>
        <dbReference type="ARBA" id="ARBA00008300"/>
    </source>
</evidence>
<dbReference type="AlphaFoldDB" id="A0A6B2LI84"/>
<dbReference type="InterPro" id="IPR029058">
    <property type="entry name" value="AB_hydrolase_fold"/>
</dbReference>